<name>A0A699IK16_TANCI</name>
<gene>
    <name evidence="2" type="ORF">Tci_533573</name>
</gene>
<organism evidence="2">
    <name type="scientific">Tanacetum cinerariifolium</name>
    <name type="common">Dalmatian daisy</name>
    <name type="synonym">Chrysanthemum cinerariifolium</name>
    <dbReference type="NCBI Taxonomy" id="118510"/>
    <lineage>
        <taxon>Eukaryota</taxon>
        <taxon>Viridiplantae</taxon>
        <taxon>Streptophyta</taxon>
        <taxon>Embryophyta</taxon>
        <taxon>Tracheophyta</taxon>
        <taxon>Spermatophyta</taxon>
        <taxon>Magnoliopsida</taxon>
        <taxon>eudicotyledons</taxon>
        <taxon>Gunneridae</taxon>
        <taxon>Pentapetalae</taxon>
        <taxon>asterids</taxon>
        <taxon>campanulids</taxon>
        <taxon>Asterales</taxon>
        <taxon>Asteraceae</taxon>
        <taxon>Asteroideae</taxon>
        <taxon>Anthemideae</taxon>
        <taxon>Anthemidinae</taxon>
        <taxon>Tanacetum</taxon>
    </lineage>
</organism>
<evidence type="ECO:0000256" key="1">
    <source>
        <dbReference type="SAM" id="MobiDB-lite"/>
    </source>
</evidence>
<comment type="caution">
    <text evidence="2">The sequence shown here is derived from an EMBL/GenBank/DDBJ whole genome shotgun (WGS) entry which is preliminary data.</text>
</comment>
<protein>
    <submittedName>
        <fullName evidence="2">Uncharacterized protein</fullName>
    </submittedName>
</protein>
<dbReference type="EMBL" id="BKCJ010300950">
    <property type="protein sequence ID" value="GEZ61600.1"/>
    <property type="molecule type" value="Genomic_DNA"/>
</dbReference>
<feature type="region of interest" description="Disordered" evidence="1">
    <location>
        <begin position="1"/>
        <end position="30"/>
    </location>
</feature>
<feature type="compositionally biased region" description="Polar residues" evidence="1">
    <location>
        <begin position="13"/>
        <end position="22"/>
    </location>
</feature>
<reference evidence="2" key="1">
    <citation type="journal article" date="2019" name="Sci. Rep.">
        <title>Draft genome of Tanacetum cinerariifolium, the natural source of mosquito coil.</title>
        <authorList>
            <person name="Yamashiro T."/>
            <person name="Shiraishi A."/>
            <person name="Satake H."/>
            <person name="Nakayama K."/>
        </authorList>
    </citation>
    <scope>NUCLEOTIDE SEQUENCE</scope>
</reference>
<evidence type="ECO:0000313" key="2">
    <source>
        <dbReference type="EMBL" id="GEZ61600.1"/>
    </source>
</evidence>
<sequence length="77" mass="8683">MHAFKRMKAVGQGINNEQSNSGDDTDIKSSYDIEPIDKVDSNTTPNSSDMCNNEFEDNQYVDDHEDEHVTLAYLIAN</sequence>
<dbReference type="AlphaFoldDB" id="A0A699IK16"/>
<proteinExistence type="predicted"/>
<accession>A0A699IK16</accession>